<dbReference type="Proteomes" id="UP001140510">
    <property type="component" value="Unassembled WGS sequence"/>
</dbReference>
<reference evidence="2" key="1">
    <citation type="submission" date="2022-10" db="EMBL/GenBank/DDBJ databases">
        <title>Tapping the CABI collections for fungal endophytes: first genome assemblies for Collariella, Neodidymelliopsis, Ascochyta clinopodiicola, Didymella pomorum, Didymosphaeria variabile, Neocosmospora piperis and Neocucurbitaria cava.</title>
        <authorList>
            <person name="Hill R."/>
        </authorList>
    </citation>
    <scope>NUCLEOTIDE SEQUENCE</scope>
    <source>
        <strain evidence="2">IMI 355091</strain>
    </source>
</reference>
<feature type="compositionally biased region" description="Low complexity" evidence="1">
    <location>
        <begin position="212"/>
        <end position="230"/>
    </location>
</feature>
<evidence type="ECO:0000313" key="3">
    <source>
        <dbReference type="Proteomes" id="UP001140510"/>
    </source>
</evidence>
<feature type="compositionally biased region" description="Basic residues" evidence="1">
    <location>
        <begin position="360"/>
        <end position="375"/>
    </location>
</feature>
<sequence>MGNTPSTPPPLVSINAPGNDVLVPYGTSLYACPPLTPGYCAPCPHPEHTGNGCKHCQNIPSGHVYSRVPTRSRRRHGHPEPDVWIREYDEESESNELGKVCMRRKESKMADLRRRYVIDPRPSSASAGYAGLRCGHNPQMYGGEEMGQNGMSAYGGMYPQPYPSVYPQVLGMSPHASVLPHYASHESMSGYAYPQRHGNGYTMHPPRPPPSSVTSTSSSSKSRSRSRPLPSAIQAAIDEAIQKSTVAGGPSDPVDRSKKLHAIFTKDVNNNKDGWGDGIDACICTTNCKCRKGERAVKWYGGMADIGCKEVPVRAKLSTRNVLKDDIEKDCGDHSGCKGKTGSNSSSRYSSSDTETPKSKKDRKSKKKPKKPKKPGKMENIVDLRAELERMKQVAAMKEGDPYGPSPFVGYGPGRLDGYDLETMCRTMEMHDPYGMGRVGGMDLTSKMQGTCDPMTTRISRPPRMPPKPGMRMRSQNDGVIEEYEDRGGASPLNPYARPSVLRGKGKHSDSRQPERRPRLGIRKNPDSESELSTPSRSRGSKKGGLMAARPRRGRAFEQARAETDYDEDY</sequence>
<feature type="compositionally biased region" description="Basic and acidic residues" evidence="1">
    <location>
        <begin position="507"/>
        <end position="518"/>
    </location>
</feature>
<feature type="region of interest" description="Disordered" evidence="1">
    <location>
        <begin position="190"/>
        <end position="230"/>
    </location>
</feature>
<dbReference type="OrthoDB" id="3801350at2759"/>
<feature type="compositionally biased region" description="Low complexity" evidence="1">
    <location>
        <begin position="343"/>
        <end position="352"/>
    </location>
</feature>
<accession>A0A9W8Z1D8</accession>
<proteinExistence type="predicted"/>
<comment type="caution">
    <text evidence="2">The sequence shown here is derived from an EMBL/GenBank/DDBJ whole genome shotgun (WGS) entry which is preliminary data.</text>
</comment>
<keyword evidence="3" id="KW-1185">Reference proteome</keyword>
<organism evidence="2 3">
    <name type="scientific">Didymella pomorum</name>
    <dbReference type="NCBI Taxonomy" id="749634"/>
    <lineage>
        <taxon>Eukaryota</taxon>
        <taxon>Fungi</taxon>
        <taxon>Dikarya</taxon>
        <taxon>Ascomycota</taxon>
        <taxon>Pezizomycotina</taxon>
        <taxon>Dothideomycetes</taxon>
        <taxon>Pleosporomycetidae</taxon>
        <taxon>Pleosporales</taxon>
        <taxon>Pleosporineae</taxon>
        <taxon>Didymellaceae</taxon>
        <taxon>Didymella</taxon>
    </lineage>
</organism>
<evidence type="ECO:0000256" key="1">
    <source>
        <dbReference type="SAM" id="MobiDB-lite"/>
    </source>
</evidence>
<evidence type="ECO:0000313" key="2">
    <source>
        <dbReference type="EMBL" id="KAJ4395725.1"/>
    </source>
</evidence>
<feature type="compositionally biased region" description="Basic and acidic residues" evidence="1">
    <location>
        <begin position="555"/>
        <end position="564"/>
    </location>
</feature>
<gene>
    <name evidence="2" type="ORF">N0V91_010631</name>
</gene>
<dbReference type="EMBL" id="JAPEVA010000147">
    <property type="protein sequence ID" value="KAJ4395725.1"/>
    <property type="molecule type" value="Genomic_DNA"/>
</dbReference>
<name>A0A9W8Z1D8_9PLEO</name>
<protein>
    <submittedName>
        <fullName evidence="2">Uncharacterized protein</fullName>
    </submittedName>
</protein>
<feature type="region of interest" description="Disordered" evidence="1">
    <location>
        <begin position="451"/>
        <end position="570"/>
    </location>
</feature>
<dbReference type="AlphaFoldDB" id="A0A9W8Z1D8"/>
<feature type="region of interest" description="Disordered" evidence="1">
    <location>
        <begin position="334"/>
        <end position="381"/>
    </location>
</feature>